<name>A0A147H2M2_9BURK</name>
<feature type="transmembrane region" description="Helical" evidence="11">
    <location>
        <begin position="88"/>
        <end position="107"/>
    </location>
</feature>
<proteinExistence type="inferred from homology"/>
<evidence type="ECO:0000259" key="12">
    <source>
        <dbReference type="PROSITE" id="PS50928"/>
    </source>
</evidence>
<dbReference type="Gene3D" id="1.10.3720.10">
    <property type="entry name" value="MetI-like"/>
    <property type="match status" value="1"/>
</dbReference>
<organism evidence="13 14">
    <name type="scientific">Pseudacidovorax intermedius</name>
    <dbReference type="NCBI Taxonomy" id="433924"/>
    <lineage>
        <taxon>Bacteria</taxon>
        <taxon>Pseudomonadati</taxon>
        <taxon>Pseudomonadota</taxon>
        <taxon>Betaproteobacteria</taxon>
        <taxon>Burkholderiales</taxon>
        <taxon>Comamonadaceae</taxon>
        <taxon>Pseudacidovorax</taxon>
    </lineage>
</organism>
<evidence type="ECO:0000256" key="5">
    <source>
        <dbReference type="ARBA" id="ARBA00022448"/>
    </source>
</evidence>
<evidence type="ECO:0000256" key="2">
    <source>
        <dbReference type="ARBA" id="ARBA00004429"/>
    </source>
</evidence>
<keyword evidence="9 11" id="KW-1133">Transmembrane helix</keyword>
<protein>
    <recommendedName>
        <fullName evidence="4">Putative glutamine transport system permease protein GlnP</fullName>
    </recommendedName>
</protein>
<dbReference type="GO" id="GO:0022857">
    <property type="term" value="F:transmembrane transporter activity"/>
    <property type="evidence" value="ECO:0007669"/>
    <property type="project" value="InterPro"/>
</dbReference>
<evidence type="ECO:0000256" key="9">
    <source>
        <dbReference type="ARBA" id="ARBA00022989"/>
    </source>
</evidence>
<dbReference type="EMBL" id="LDSL01000042">
    <property type="protein sequence ID" value="KTT24196.1"/>
    <property type="molecule type" value="Genomic_DNA"/>
</dbReference>
<dbReference type="InterPro" id="IPR043429">
    <property type="entry name" value="ArtM/GltK/GlnP/TcyL/YhdX-like"/>
</dbReference>
<keyword evidence="6" id="KW-1003">Cell membrane</keyword>
<dbReference type="FunFam" id="1.10.3720.10:FF:000033">
    <property type="entry name" value="Polar amino acid ABC transporter permease"/>
    <property type="match status" value="1"/>
</dbReference>
<evidence type="ECO:0000313" key="13">
    <source>
        <dbReference type="EMBL" id="KTT24196.1"/>
    </source>
</evidence>
<dbReference type="RefSeq" id="WP_058641165.1">
    <property type="nucleotide sequence ID" value="NZ_LDSL01000042.1"/>
</dbReference>
<dbReference type="GO" id="GO:0043190">
    <property type="term" value="C:ATP-binding cassette (ABC) transporter complex"/>
    <property type="evidence" value="ECO:0007669"/>
    <property type="project" value="InterPro"/>
</dbReference>
<evidence type="ECO:0000256" key="8">
    <source>
        <dbReference type="ARBA" id="ARBA00022970"/>
    </source>
</evidence>
<feature type="transmembrane region" description="Helical" evidence="11">
    <location>
        <begin position="57"/>
        <end position="76"/>
    </location>
</feature>
<keyword evidence="8" id="KW-0029">Amino-acid transport</keyword>
<comment type="caution">
    <text evidence="13">The sequence shown here is derived from an EMBL/GenBank/DDBJ whole genome shotgun (WGS) entry which is preliminary data.</text>
</comment>
<gene>
    <name evidence="13" type="ORF">NS331_06365</name>
</gene>
<dbReference type="SUPFAM" id="SSF161098">
    <property type="entry name" value="MetI-like"/>
    <property type="match status" value="1"/>
</dbReference>
<comment type="similarity">
    <text evidence="3">Belongs to the binding-protein-dependent transport system permease family. HisMQ subfamily.</text>
</comment>
<sequence length="217" mass="23742">MAFDWKLVEASVPLLGAGLLTTLKISSLAMLLGLALGSLLGLASMSRLPAVRWAVRAYVDFIRGTPLLIQIFLVYFALPEVGINLPEFWAGVIALALNAAGFLAETFRAGLSAVEKGQTEAARSIGMRHHQILWHVLLPQSLRSVVPPATNELISLVKGSALLSVISVYELTRAGQAVIAVHFAPFEIFVLIALYYYLTVSALAWLSRWMERKLPTW</sequence>
<dbReference type="PANTHER" id="PTHR30614:SF0">
    <property type="entry name" value="L-CYSTINE TRANSPORT SYSTEM PERMEASE PROTEIN TCYL"/>
    <property type="match status" value="1"/>
</dbReference>
<feature type="transmembrane region" description="Helical" evidence="11">
    <location>
        <begin position="183"/>
        <end position="206"/>
    </location>
</feature>
<evidence type="ECO:0000256" key="4">
    <source>
        <dbReference type="ARBA" id="ARBA00016506"/>
    </source>
</evidence>
<dbReference type="GO" id="GO:0006865">
    <property type="term" value="P:amino acid transport"/>
    <property type="evidence" value="ECO:0007669"/>
    <property type="project" value="UniProtKB-KW"/>
</dbReference>
<dbReference type="Proteomes" id="UP000072741">
    <property type="component" value="Unassembled WGS sequence"/>
</dbReference>
<dbReference type="InterPro" id="IPR035906">
    <property type="entry name" value="MetI-like_sf"/>
</dbReference>
<dbReference type="PROSITE" id="PS50928">
    <property type="entry name" value="ABC_TM1"/>
    <property type="match status" value="1"/>
</dbReference>
<feature type="transmembrane region" description="Helical" evidence="11">
    <location>
        <begin position="25"/>
        <end position="45"/>
    </location>
</feature>
<dbReference type="NCBIfam" id="TIGR01726">
    <property type="entry name" value="HEQRo_perm_3TM"/>
    <property type="match status" value="1"/>
</dbReference>
<dbReference type="CDD" id="cd06261">
    <property type="entry name" value="TM_PBP2"/>
    <property type="match status" value="1"/>
</dbReference>
<keyword evidence="5 11" id="KW-0813">Transport</keyword>
<evidence type="ECO:0000313" key="14">
    <source>
        <dbReference type="Proteomes" id="UP000072741"/>
    </source>
</evidence>
<evidence type="ECO:0000256" key="7">
    <source>
        <dbReference type="ARBA" id="ARBA00022692"/>
    </source>
</evidence>
<dbReference type="AlphaFoldDB" id="A0A147H2M2"/>
<reference evidence="13 14" key="1">
    <citation type="journal article" date="2016" name="Front. Microbiol.">
        <title>Genomic Resource of Rice Seed Associated Bacteria.</title>
        <authorList>
            <person name="Midha S."/>
            <person name="Bansal K."/>
            <person name="Sharma S."/>
            <person name="Kumar N."/>
            <person name="Patil P.P."/>
            <person name="Chaudhry V."/>
            <person name="Patil P.B."/>
        </authorList>
    </citation>
    <scope>NUCLEOTIDE SEQUENCE [LARGE SCALE GENOMIC DNA]</scope>
    <source>
        <strain evidence="13 14">NS331</strain>
    </source>
</reference>
<evidence type="ECO:0000256" key="11">
    <source>
        <dbReference type="RuleBase" id="RU363032"/>
    </source>
</evidence>
<feature type="domain" description="ABC transmembrane type-1" evidence="12">
    <location>
        <begin position="19"/>
        <end position="207"/>
    </location>
</feature>
<evidence type="ECO:0000256" key="1">
    <source>
        <dbReference type="ARBA" id="ARBA00003159"/>
    </source>
</evidence>
<keyword evidence="10 11" id="KW-0472">Membrane</keyword>
<dbReference type="InterPro" id="IPR000515">
    <property type="entry name" value="MetI-like"/>
</dbReference>
<evidence type="ECO:0000256" key="10">
    <source>
        <dbReference type="ARBA" id="ARBA00023136"/>
    </source>
</evidence>
<keyword evidence="14" id="KW-1185">Reference proteome</keyword>
<dbReference type="Pfam" id="PF00528">
    <property type="entry name" value="BPD_transp_1"/>
    <property type="match status" value="1"/>
</dbReference>
<dbReference type="OrthoDB" id="7026155at2"/>
<evidence type="ECO:0000256" key="3">
    <source>
        <dbReference type="ARBA" id="ARBA00010072"/>
    </source>
</evidence>
<comment type="function">
    <text evidence="1">Part of the binding-protein-dependent transport system for glutamine; probably responsible for the translocation of the substrate across the membrane.</text>
</comment>
<dbReference type="PANTHER" id="PTHR30614">
    <property type="entry name" value="MEMBRANE COMPONENT OF AMINO ACID ABC TRANSPORTER"/>
    <property type="match status" value="1"/>
</dbReference>
<dbReference type="InterPro" id="IPR010065">
    <property type="entry name" value="AA_ABC_transptr_permease_3TM"/>
</dbReference>
<accession>A0A147H2M2</accession>
<keyword evidence="7 11" id="KW-0812">Transmembrane</keyword>
<evidence type="ECO:0000256" key="6">
    <source>
        <dbReference type="ARBA" id="ARBA00022475"/>
    </source>
</evidence>
<comment type="subcellular location">
    <subcellularLocation>
        <location evidence="2">Cell inner membrane</location>
        <topology evidence="2">Multi-pass membrane protein</topology>
    </subcellularLocation>
    <subcellularLocation>
        <location evidence="11">Cell membrane</location>
        <topology evidence="11">Multi-pass membrane protein</topology>
    </subcellularLocation>
</comment>